<name>A0A1H7N5N8_9RHOB</name>
<reference evidence="2 3" key="1">
    <citation type="submission" date="2016-10" db="EMBL/GenBank/DDBJ databases">
        <authorList>
            <person name="de Groot N.N."/>
        </authorList>
    </citation>
    <scope>NUCLEOTIDE SEQUENCE [LARGE SCALE GENOMIC DNA]</scope>
    <source>
        <strain evidence="2 3">DSM 14858</strain>
    </source>
</reference>
<dbReference type="Pfam" id="PF13649">
    <property type="entry name" value="Methyltransf_25"/>
    <property type="match status" value="1"/>
</dbReference>
<dbReference type="STRING" id="188906.SAMN04488526_2175"/>
<accession>A0A1H7N5N8</accession>
<dbReference type="InterPro" id="IPR041698">
    <property type="entry name" value="Methyltransf_25"/>
</dbReference>
<sequence length="279" mass="30029">MSFQLSGSGPDIYERTLVPLWFGRWAEALLAQVSLAPGERVLDVACGTGITTRLAKRAVGDDGHVTGLDNNAGMLAMAHSLAAELDITWVERDAVDTGLPSDSIDALISQHGYHYFPDQAAALAEFHRILVPGGRIAVSIWDGHSVYTKALCAALETHISPRIARKQRAQRQTPSARTLEDSLSAAGFHNVSVVRQELSINVPLAADFVPLHLASMPIAAAFHDLADQNRTALIADVSRALRDYVVGDRMIYPDAVNVLTGLKRHPMASQGDGILPSQV</sequence>
<dbReference type="Proteomes" id="UP000199283">
    <property type="component" value="Unassembled WGS sequence"/>
</dbReference>
<dbReference type="RefSeq" id="WP_175495845.1">
    <property type="nucleotide sequence ID" value="NZ_FNZQ01000003.1"/>
</dbReference>
<dbReference type="EMBL" id="FNZQ01000003">
    <property type="protein sequence ID" value="SEL18800.1"/>
    <property type="molecule type" value="Genomic_DNA"/>
</dbReference>
<protein>
    <submittedName>
        <fullName evidence="2">Methyltransferase domain-containing protein</fullName>
    </submittedName>
</protein>
<evidence type="ECO:0000313" key="2">
    <source>
        <dbReference type="EMBL" id="SEL18800.1"/>
    </source>
</evidence>
<keyword evidence="2" id="KW-0489">Methyltransferase</keyword>
<dbReference type="Gene3D" id="3.40.50.150">
    <property type="entry name" value="Vaccinia Virus protein VP39"/>
    <property type="match status" value="1"/>
</dbReference>
<dbReference type="PANTHER" id="PTHR43591:SF24">
    <property type="entry name" value="2-METHOXY-6-POLYPRENYL-1,4-BENZOQUINOL METHYLASE, MITOCHONDRIAL"/>
    <property type="match status" value="1"/>
</dbReference>
<dbReference type="InterPro" id="IPR029063">
    <property type="entry name" value="SAM-dependent_MTases_sf"/>
</dbReference>
<proteinExistence type="predicted"/>
<evidence type="ECO:0000313" key="3">
    <source>
        <dbReference type="Proteomes" id="UP000199283"/>
    </source>
</evidence>
<dbReference type="GO" id="GO:0032259">
    <property type="term" value="P:methylation"/>
    <property type="evidence" value="ECO:0007669"/>
    <property type="project" value="UniProtKB-KW"/>
</dbReference>
<organism evidence="2 3">
    <name type="scientific">Jannaschia helgolandensis</name>
    <dbReference type="NCBI Taxonomy" id="188906"/>
    <lineage>
        <taxon>Bacteria</taxon>
        <taxon>Pseudomonadati</taxon>
        <taxon>Pseudomonadota</taxon>
        <taxon>Alphaproteobacteria</taxon>
        <taxon>Rhodobacterales</taxon>
        <taxon>Roseobacteraceae</taxon>
        <taxon>Jannaschia</taxon>
    </lineage>
</organism>
<evidence type="ECO:0000259" key="1">
    <source>
        <dbReference type="Pfam" id="PF13649"/>
    </source>
</evidence>
<dbReference type="PANTHER" id="PTHR43591">
    <property type="entry name" value="METHYLTRANSFERASE"/>
    <property type="match status" value="1"/>
</dbReference>
<keyword evidence="2" id="KW-0808">Transferase</keyword>
<keyword evidence="3" id="KW-1185">Reference proteome</keyword>
<gene>
    <name evidence="2" type="ORF">SAMN04488526_2175</name>
</gene>
<dbReference type="AlphaFoldDB" id="A0A1H7N5N8"/>
<dbReference type="SUPFAM" id="SSF53335">
    <property type="entry name" value="S-adenosyl-L-methionine-dependent methyltransferases"/>
    <property type="match status" value="1"/>
</dbReference>
<dbReference type="GO" id="GO:0008168">
    <property type="term" value="F:methyltransferase activity"/>
    <property type="evidence" value="ECO:0007669"/>
    <property type="project" value="UniProtKB-KW"/>
</dbReference>
<dbReference type="CDD" id="cd02440">
    <property type="entry name" value="AdoMet_MTases"/>
    <property type="match status" value="1"/>
</dbReference>
<feature type="domain" description="Methyltransferase" evidence="1">
    <location>
        <begin position="41"/>
        <end position="134"/>
    </location>
</feature>